<evidence type="ECO:0000313" key="6">
    <source>
        <dbReference type="EMBL" id="KPL79119.1"/>
    </source>
</evidence>
<dbReference type="AlphaFoldDB" id="A0A0P6XQP7"/>
<dbReference type="OrthoDB" id="9785566at2"/>
<evidence type="ECO:0000256" key="4">
    <source>
        <dbReference type="ARBA" id="ARBA00023014"/>
    </source>
</evidence>
<dbReference type="InterPro" id="IPR003813">
    <property type="entry name" value="MvhD/FlpD"/>
</dbReference>
<dbReference type="GO" id="GO:0046872">
    <property type="term" value="F:metal ion binding"/>
    <property type="evidence" value="ECO:0007669"/>
    <property type="project" value="UniProtKB-KW"/>
</dbReference>
<evidence type="ECO:0000259" key="5">
    <source>
        <dbReference type="Pfam" id="PF02662"/>
    </source>
</evidence>
<dbReference type="EMBL" id="LGCL01000015">
    <property type="protein sequence ID" value="KPL79119.1"/>
    <property type="molecule type" value="Genomic_DNA"/>
</dbReference>
<proteinExistence type="predicted"/>
<gene>
    <name evidence="6" type="ORF">ADN00_04460</name>
</gene>
<keyword evidence="2" id="KW-0560">Oxidoreductase</keyword>
<dbReference type="Proteomes" id="UP000050417">
    <property type="component" value="Unassembled WGS sequence"/>
</dbReference>
<name>A0A0P6XQP7_9CHLR</name>
<dbReference type="GO" id="GO:0016491">
    <property type="term" value="F:oxidoreductase activity"/>
    <property type="evidence" value="ECO:0007669"/>
    <property type="project" value="UniProtKB-KW"/>
</dbReference>
<dbReference type="Pfam" id="PF02662">
    <property type="entry name" value="FlpD"/>
    <property type="match status" value="1"/>
</dbReference>
<reference evidence="6 7" key="1">
    <citation type="submission" date="2015-07" db="EMBL/GenBank/DDBJ databases">
        <title>Genome sequence of Ornatilinea apprima DSM 23815.</title>
        <authorList>
            <person name="Hemp J."/>
            <person name="Ward L.M."/>
            <person name="Pace L.A."/>
            <person name="Fischer W.W."/>
        </authorList>
    </citation>
    <scope>NUCLEOTIDE SEQUENCE [LARGE SCALE GENOMIC DNA]</scope>
    <source>
        <strain evidence="6 7">P3M-1</strain>
    </source>
</reference>
<dbReference type="STRING" id="1134406.ADN00_04460"/>
<keyword evidence="1" id="KW-0479">Metal-binding</keyword>
<dbReference type="RefSeq" id="WP_075061752.1">
    <property type="nucleotide sequence ID" value="NZ_LGCL01000015.1"/>
</dbReference>
<keyword evidence="7" id="KW-1185">Reference proteome</keyword>
<comment type="caution">
    <text evidence="6">The sequence shown here is derived from an EMBL/GenBank/DDBJ whole genome shotgun (WGS) entry which is preliminary data.</text>
</comment>
<feature type="domain" description="F420-non-reducing hydrogenase iron-sulfur subunit D" evidence="5">
    <location>
        <begin position="9"/>
        <end position="130"/>
    </location>
</feature>
<evidence type="ECO:0000313" key="7">
    <source>
        <dbReference type="Proteomes" id="UP000050417"/>
    </source>
</evidence>
<evidence type="ECO:0000256" key="3">
    <source>
        <dbReference type="ARBA" id="ARBA00023004"/>
    </source>
</evidence>
<keyword evidence="3" id="KW-0408">Iron</keyword>
<sequence>MTSTWKPRIVLFQCQWCLFSEADQKWVDTQRPRNVRLVKVPCTGRISPLYILNALQGGADGVLVSGCKPEMCHFKEGNLGARRQLDEFANFLEYAGLEEGRVHFAWLDVQERGRIQQELADMEARLVEMGPSERMKTRAPLKEGGLA</sequence>
<evidence type="ECO:0000256" key="2">
    <source>
        <dbReference type="ARBA" id="ARBA00023002"/>
    </source>
</evidence>
<dbReference type="GO" id="GO:0051536">
    <property type="term" value="F:iron-sulfur cluster binding"/>
    <property type="evidence" value="ECO:0007669"/>
    <property type="project" value="UniProtKB-KW"/>
</dbReference>
<organism evidence="6 7">
    <name type="scientific">Ornatilinea apprima</name>
    <dbReference type="NCBI Taxonomy" id="1134406"/>
    <lineage>
        <taxon>Bacteria</taxon>
        <taxon>Bacillati</taxon>
        <taxon>Chloroflexota</taxon>
        <taxon>Anaerolineae</taxon>
        <taxon>Anaerolineales</taxon>
        <taxon>Anaerolineaceae</taxon>
        <taxon>Ornatilinea</taxon>
    </lineage>
</organism>
<accession>A0A0P6XQP7</accession>
<keyword evidence="4" id="KW-0411">Iron-sulfur</keyword>
<evidence type="ECO:0000256" key="1">
    <source>
        <dbReference type="ARBA" id="ARBA00022723"/>
    </source>
</evidence>
<protein>
    <recommendedName>
        <fullName evidence="5">F420-non-reducing hydrogenase iron-sulfur subunit D domain-containing protein</fullName>
    </recommendedName>
</protein>